<dbReference type="PANTHER" id="PTHR34997:SF1">
    <property type="entry name" value="PEPTIDOGLYCAN-BINDING LYSIN DOMAIN"/>
    <property type="match status" value="1"/>
</dbReference>
<gene>
    <name evidence="6" type="ORF">HannXRQ_Chr05g0131191</name>
    <name evidence="5" type="ORF">HanXRQr2_Chr05g0194931</name>
</gene>
<dbReference type="EMBL" id="CM007894">
    <property type="protein sequence ID" value="OTG23940.1"/>
    <property type="molecule type" value="Genomic_DNA"/>
</dbReference>
<dbReference type="InterPro" id="IPR036779">
    <property type="entry name" value="LysM_dom_sf"/>
</dbReference>
<dbReference type="InParanoid" id="A0A251UKP8"/>
<keyword evidence="1" id="KW-0147">Chitin-binding</keyword>
<dbReference type="AlphaFoldDB" id="A0A251UKP8"/>
<evidence type="ECO:0000313" key="5">
    <source>
        <dbReference type="EMBL" id="KAF5804248.1"/>
    </source>
</evidence>
<sequence>MAKINNKAFVYMLFVVVLVGIMTTTALDLPITTPICASVIGVKSGDTCFDIAKKFKLSSTLFNFINPNLNCDKLFVGEWICIKGI</sequence>
<reference evidence="5 7" key="1">
    <citation type="journal article" date="2017" name="Nature">
        <title>The sunflower genome provides insights into oil metabolism, flowering and Asterid evolution.</title>
        <authorList>
            <person name="Badouin H."/>
            <person name="Gouzy J."/>
            <person name="Grassa C.J."/>
            <person name="Murat F."/>
            <person name="Staton S.E."/>
            <person name="Cottret L."/>
            <person name="Lelandais-Briere C."/>
            <person name="Owens G.L."/>
            <person name="Carrere S."/>
            <person name="Mayjonade B."/>
            <person name="Legrand L."/>
            <person name="Gill N."/>
            <person name="Kane N.C."/>
            <person name="Bowers J.E."/>
            <person name="Hubner S."/>
            <person name="Bellec A."/>
            <person name="Berard A."/>
            <person name="Berges H."/>
            <person name="Blanchet N."/>
            <person name="Boniface M.C."/>
            <person name="Brunel D."/>
            <person name="Catrice O."/>
            <person name="Chaidir N."/>
            <person name="Claudel C."/>
            <person name="Donnadieu C."/>
            <person name="Faraut T."/>
            <person name="Fievet G."/>
            <person name="Helmstetter N."/>
            <person name="King M."/>
            <person name="Knapp S.J."/>
            <person name="Lai Z."/>
            <person name="Le Paslier M.C."/>
            <person name="Lippi Y."/>
            <person name="Lorenzon L."/>
            <person name="Mandel J.R."/>
            <person name="Marage G."/>
            <person name="Marchand G."/>
            <person name="Marquand E."/>
            <person name="Bret-Mestries E."/>
            <person name="Morien E."/>
            <person name="Nambeesan S."/>
            <person name="Nguyen T."/>
            <person name="Pegot-Espagnet P."/>
            <person name="Pouilly N."/>
            <person name="Raftis F."/>
            <person name="Sallet E."/>
            <person name="Schiex T."/>
            <person name="Thomas J."/>
            <person name="Vandecasteele C."/>
            <person name="Vares D."/>
            <person name="Vear F."/>
            <person name="Vautrin S."/>
            <person name="Crespi M."/>
            <person name="Mangin B."/>
            <person name="Burke J.M."/>
            <person name="Salse J."/>
            <person name="Munos S."/>
            <person name="Vincourt P."/>
            <person name="Rieseberg L.H."/>
            <person name="Langlade N.B."/>
        </authorList>
    </citation>
    <scope>NUCLEOTIDE SEQUENCE [LARGE SCALE GENOMIC DNA]</scope>
    <source>
        <strain evidence="7">cv. SF193</strain>
        <tissue evidence="5">Leaves</tissue>
    </source>
</reference>
<proteinExistence type="predicted"/>
<evidence type="ECO:0000256" key="3">
    <source>
        <dbReference type="SAM" id="SignalP"/>
    </source>
</evidence>
<dbReference type="Proteomes" id="UP000215914">
    <property type="component" value="Chromosome 5"/>
</dbReference>
<feature type="domain" description="LysM" evidence="4">
    <location>
        <begin position="38"/>
        <end position="82"/>
    </location>
</feature>
<dbReference type="EMBL" id="MNCJ02000320">
    <property type="protein sequence ID" value="KAF5804248.1"/>
    <property type="molecule type" value="Genomic_DNA"/>
</dbReference>
<keyword evidence="7" id="KW-1185">Reference proteome</keyword>
<dbReference type="Gramene" id="mRNA:HanXRQr2_Chr05g0194931">
    <property type="protein sequence ID" value="mRNA:HanXRQr2_Chr05g0194931"/>
    <property type="gene ID" value="HanXRQr2_Chr05g0194931"/>
</dbReference>
<dbReference type="PANTHER" id="PTHR34997">
    <property type="entry name" value="AM15"/>
    <property type="match status" value="1"/>
</dbReference>
<evidence type="ECO:0000256" key="1">
    <source>
        <dbReference type="ARBA" id="ARBA00022669"/>
    </source>
</evidence>
<dbReference type="SMART" id="SM00257">
    <property type="entry name" value="LysM"/>
    <property type="match status" value="1"/>
</dbReference>
<evidence type="ECO:0000313" key="7">
    <source>
        <dbReference type="Proteomes" id="UP000215914"/>
    </source>
</evidence>
<dbReference type="OMA" id="GEWICIK"/>
<dbReference type="Pfam" id="PF01476">
    <property type="entry name" value="LysM"/>
    <property type="match status" value="1"/>
</dbReference>
<reference evidence="6" key="2">
    <citation type="submission" date="2017-02" db="EMBL/GenBank/DDBJ databases">
        <title>Sunflower complete genome.</title>
        <authorList>
            <person name="Langlade N."/>
            <person name="Munos S."/>
        </authorList>
    </citation>
    <scope>NUCLEOTIDE SEQUENCE [LARGE SCALE GENOMIC DNA]</scope>
    <source>
        <tissue evidence="6">Leaves</tissue>
    </source>
</reference>
<dbReference type="CDD" id="cd00118">
    <property type="entry name" value="LysM"/>
    <property type="match status" value="1"/>
</dbReference>
<dbReference type="GO" id="GO:0008061">
    <property type="term" value="F:chitin binding"/>
    <property type="evidence" value="ECO:0007669"/>
    <property type="project" value="UniProtKB-KW"/>
</dbReference>
<reference evidence="5" key="3">
    <citation type="submission" date="2020-06" db="EMBL/GenBank/DDBJ databases">
        <title>Helianthus annuus Genome sequencing and assembly Release 2.</title>
        <authorList>
            <person name="Gouzy J."/>
            <person name="Langlade N."/>
            <person name="Munos S."/>
        </authorList>
    </citation>
    <scope>NUCLEOTIDE SEQUENCE</scope>
    <source>
        <tissue evidence="5">Leaves</tissue>
    </source>
</reference>
<dbReference type="InterPro" id="IPR052210">
    <property type="entry name" value="LysM1-like"/>
</dbReference>
<name>A0A251UKP8_HELAN</name>
<evidence type="ECO:0000259" key="4">
    <source>
        <dbReference type="PROSITE" id="PS51782"/>
    </source>
</evidence>
<organism evidence="6 7">
    <name type="scientific">Helianthus annuus</name>
    <name type="common">Common sunflower</name>
    <dbReference type="NCBI Taxonomy" id="4232"/>
    <lineage>
        <taxon>Eukaryota</taxon>
        <taxon>Viridiplantae</taxon>
        <taxon>Streptophyta</taxon>
        <taxon>Embryophyta</taxon>
        <taxon>Tracheophyta</taxon>
        <taxon>Spermatophyta</taxon>
        <taxon>Magnoliopsida</taxon>
        <taxon>eudicotyledons</taxon>
        <taxon>Gunneridae</taxon>
        <taxon>Pentapetalae</taxon>
        <taxon>asterids</taxon>
        <taxon>campanulids</taxon>
        <taxon>Asterales</taxon>
        <taxon>Asteraceae</taxon>
        <taxon>Asteroideae</taxon>
        <taxon>Heliantheae alliance</taxon>
        <taxon>Heliantheae</taxon>
        <taxon>Helianthus</taxon>
    </lineage>
</organism>
<dbReference type="Gene3D" id="3.10.350.10">
    <property type="entry name" value="LysM domain"/>
    <property type="match status" value="1"/>
</dbReference>
<keyword evidence="3" id="KW-0732">Signal</keyword>
<dbReference type="PROSITE" id="PS51782">
    <property type="entry name" value="LYSM"/>
    <property type="match status" value="1"/>
</dbReference>
<accession>A0A251UKP8</accession>
<dbReference type="STRING" id="4232.A0A251UKP8"/>
<keyword evidence="2" id="KW-0843">Virulence</keyword>
<feature type="signal peptide" evidence="3">
    <location>
        <begin position="1"/>
        <end position="26"/>
    </location>
</feature>
<evidence type="ECO:0000256" key="2">
    <source>
        <dbReference type="ARBA" id="ARBA00023026"/>
    </source>
</evidence>
<protein>
    <submittedName>
        <fullName evidence="5 6">LysM domain-containing protein</fullName>
    </submittedName>
</protein>
<dbReference type="SUPFAM" id="SSF54106">
    <property type="entry name" value="LysM domain"/>
    <property type="match status" value="1"/>
</dbReference>
<dbReference type="InterPro" id="IPR018392">
    <property type="entry name" value="LysM"/>
</dbReference>
<evidence type="ECO:0000313" key="6">
    <source>
        <dbReference type="EMBL" id="OTG23940.1"/>
    </source>
</evidence>
<feature type="chain" id="PRO_5012603376" evidence="3">
    <location>
        <begin position="27"/>
        <end position="85"/>
    </location>
</feature>